<name>A0A412ITU7_9FIRM</name>
<dbReference type="AlphaFoldDB" id="A0A412ITU7"/>
<dbReference type="EMBL" id="QRVK01000006">
    <property type="protein sequence ID" value="RGS43510.1"/>
    <property type="molecule type" value="Genomic_DNA"/>
</dbReference>
<comment type="caution">
    <text evidence="1">The sequence shown here is derived from an EMBL/GenBank/DDBJ whole genome shotgun (WGS) entry which is preliminary data.</text>
</comment>
<reference evidence="1 2" key="1">
    <citation type="submission" date="2018-08" db="EMBL/GenBank/DDBJ databases">
        <title>A genome reference for cultivated species of the human gut microbiota.</title>
        <authorList>
            <person name="Zou Y."/>
            <person name="Xue W."/>
            <person name="Luo G."/>
        </authorList>
    </citation>
    <scope>NUCLEOTIDE SEQUENCE [LARGE SCALE GENOMIC DNA]</scope>
    <source>
        <strain evidence="1 2">AF22-21</strain>
    </source>
</reference>
<proteinExistence type="predicted"/>
<dbReference type="Proteomes" id="UP000283295">
    <property type="component" value="Unassembled WGS sequence"/>
</dbReference>
<evidence type="ECO:0000313" key="2">
    <source>
        <dbReference type="Proteomes" id="UP000283295"/>
    </source>
</evidence>
<sequence>MVLKFTLRMPNCGSWNGRWSGDERSHTVCKTFRRKADIEKYEKLDKHYFVHDFGDGWRASVRVDIVTAAEAQKARKNSAGFAGYDWLIKNILSGKMKGMKIRD</sequence>
<gene>
    <name evidence="1" type="ORF">DWX94_04120</name>
</gene>
<evidence type="ECO:0000313" key="1">
    <source>
        <dbReference type="EMBL" id="RGS43510.1"/>
    </source>
</evidence>
<organism evidence="1 2">
    <name type="scientific">Coprococcus eutactus</name>
    <dbReference type="NCBI Taxonomy" id="33043"/>
    <lineage>
        <taxon>Bacteria</taxon>
        <taxon>Bacillati</taxon>
        <taxon>Bacillota</taxon>
        <taxon>Clostridia</taxon>
        <taxon>Lachnospirales</taxon>
        <taxon>Lachnospiraceae</taxon>
        <taxon>Coprococcus</taxon>
    </lineage>
</organism>
<protein>
    <submittedName>
        <fullName evidence="1">Uncharacterized protein</fullName>
    </submittedName>
</protein>
<accession>A0A412ITU7</accession>
<dbReference type="OrthoDB" id="2085088at2"/>